<proteinExistence type="predicted"/>
<protein>
    <submittedName>
        <fullName evidence="2">ATP synthase F0 subunit 8</fullName>
    </submittedName>
</protein>
<dbReference type="EMBL" id="OK649922">
    <property type="protein sequence ID" value="UZA61238.1"/>
    <property type="molecule type" value="Genomic_DNA"/>
</dbReference>
<evidence type="ECO:0000313" key="2">
    <source>
        <dbReference type="EMBL" id="UZA61238.1"/>
    </source>
</evidence>
<feature type="transmembrane region" description="Helical" evidence="1">
    <location>
        <begin position="6"/>
        <end position="31"/>
    </location>
</feature>
<accession>A0A9E7V797</accession>
<dbReference type="GeneID" id="76806451"/>
<reference evidence="2" key="1">
    <citation type="journal article" date="2022" name="Polar Biol.">
        <title>Mitochondrial genomes provide insight into interfamilial relationships within Pycnogonida.</title>
        <authorList>
            <person name="Zehnpfennig J.R."/>
            <person name="Varney R.M."/>
            <person name="Halanych K.M."/>
            <person name="Mahon A.R."/>
        </authorList>
    </citation>
    <scope>NUCLEOTIDE SEQUENCE</scope>
</reference>
<dbReference type="RefSeq" id="YP_010564835.1">
    <property type="nucleotide sequence ID" value="NC_068617.1"/>
</dbReference>
<evidence type="ECO:0000256" key="1">
    <source>
        <dbReference type="SAM" id="Phobius"/>
    </source>
</evidence>
<name>A0A9E7V797_9CHEL</name>
<dbReference type="AlphaFoldDB" id="A0A9E7V797"/>
<keyword evidence="1" id="KW-0812">Transmembrane</keyword>
<organism evidence="2">
    <name type="scientific">Anoplodactylus australis</name>
    <dbReference type="NCBI Taxonomy" id="2992006"/>
    <lineage>
        <taxon>Eukaryota</taxon>
        <taxon>Metazoa</taxon>
        <taxon>Ecdysozoa</taxon>
        <taxon>Arthropoda</taxon>
        <taxon>Chelicerata</taxon>
        <taxon>Pycnogonida</taxon>
        <taxon>Pantopoda</taxon>
        <taxon>Phoxichilidiidae</taxon>
        <taxon>Anoplodactylus</taxon>
    </lineage>
</organism>
<keyword evidence="2" id="KW-0496">Mitochondrion</keyword>
<sequence>MPQIMPMNWLCIMCWTMLMMLILFIVIHFIYKMSPLPQYPKNFSLFFYPW</sequence>
<keyword evidence="1" id="KW-1133">Transmembrane helix</keyword>
<gene>
    <name evidence="2" type="primary">atp8</name>
</gene>
<geneLocation type="mitochondrion" evidence="2"/>
<keyword evidence="1" id="KW-0472">Membrane</keyword>